<gene>
    <name evidence="5" type="ORF">CFN78_09850</name>
</gene>
<evidence type="ECO:0000256" key="2">
    <source>
        <dbReference type="SAM" id="Phobius"/>
    </source>
</evidence>
<proteinExistence type="predicted"/>
<dbReference type="Proteomes" id="UP000242444">
    <property type="component" value="Unassembled WGS sequence"/>
</dbReference>
<evidence type="ECO:0000256" key="3">
    <source>
        <dbReference type="SAM" id="SignalP"/>
    </source>
</evidence>
<evidence type="ECO:0000256" key="1">
    <source>
        <dbReference type="SAM" id="MobiDB-lite"/>
    </source>
</evidence>
<feature type="transmembrane region" description="Helical" evidence="2">
    <location>
        <begin position="198"/>
        <end position="217"/>
    </location>
</feature>
<dbReference type="OrthoDB" id="5681216at2"/>
<feature type="domain" description="Excalibur calcium-binding" evidence="4">
    <location>
        <begin position="43"/>
        <end position="76"/>
    </location>
</feature>
<feature type="compositionally biased region" description="Low complexity" evidence="1">
    <location>
        <begin position="82"/>
        <end position="121"/>
    </location>
</feature>
<keyword evidence="3" id="KW-0732">Signal</keyword>
<reference evidence="5 6" key="1">
    <citation type="submission" date="2017-07" db="EMBL/GenBank/DDBJ databases">
        <title>Amycolatopsis antarcticus sp. nov., isolated from the surface of an Antarcticus brown macroalga.</title>
        <authorList>
            <person name="Wang J."/>
            <person name="Leiva S."/>
            <person name="Huang J."/>
            <person name="Huang Y."/>
        </authorList>
    </citation>
    <scope>NUCLEOTIDE SEQUENCE [LARGE SCALE GENOMIC DNA]</scope>
    <source>
        <strain evidence="5 6">AU-G6</strain>
    </source>
</reference>
<feature type="signal peptide" evidence="3">
    <location>
        <begin position="1"/>
        <end position="22"/>
    </location>
</feature>
<dbReference type="AlphaFoldDB" id="A0A263D3W1"/>
<evidence type="ECO:0000313" key="5">
    <source>
        <dbReference type="EMBL" id="OZM73172.1"/>
    </source>
</evidence>
<keyword evidence="2" id="KW-0812">Transmembrane</keyword>
<protein>
    <submittedName>
        <fullName evidence="5">Excalibur calcium-binding protein</fullName>
    </submittedName>
</protein>
<comment type="caution">
    <text evidence="5">The sequence shown here is derived from an EMBL/GenBank/DDBJ whole genome shotgun (WGS) entry which is preliminary data.</text>
</comment>
<sequence>MRSLRRALTLVSAVAIAGFVFAGTAAGQDVGAASGSGLTLGLLNKTCSDFTYQEDAQAAVGLYPDLDRDKDGRACESLPSRPTGGSTTTPVTPEPEPTTTSPSPEPVTPVTTQPAAPAAAPVKAADKDCADYSTQAAAQAALLDDPSDPNNLDADNDQFACESKFGAPAKKTSQQVKVHPSGGVATGGDEGVSGTDGAGYALGGLLLAGAGAVLVAGRRARSGN</sequence>
<feature type="region of interest" description="Disordered" evidence="1">
    <location>
        <begin position="166"/>
        <end position="190"/>
    </location>
</feature>
<evidence type="ECO:0000259" key="4">
    <source>
        <dbReference type="SMART" id="SM00894"/>
    </source>
</evidence>
<feature type="chain" id="PRO_5039126752" evidence="3">
    <location>
        <begin position="23"/>
        <end position="224"/>
    </location>
</feature>
<dbReference type="EMBL" id="NKYE01000005">
    <property type="protein sequence ID" value="OZM73172.1"/>
    <property type="molecule type" value="Genomic_DNA"/>
</dbReference>
<dbReference type="InParanoid" id="A0A263D3W1"/>
<dbReference type="Pfam" id="PF05901">
    <property type="entry name" value="Excalibur"/>
    <property type="match status" value="1"/>
</dbReference>
<evidence type="ECO:0000313" key="6">
    <source>
        <dbReference type="Proteomes" id="UP000242444"/>
    </source>
</evidence>
<organism evidence="5 6">
    <name type="scientific">Amycolatopsis antarctica</name>
    <dbReference type="NCBI Taxonomy" id="1854586"/>
    <lineage>
        <taxon>Bacteria</taxon>
        <taxon>Bacillati</taxon>
        <taxon>Actinomycetota</taxon>
        <taxon>Actinomycetes</taxon>
        <taxon>Pseudonocardiales</taxon>
        <taxon>Pseudonocardiaceae</taxon>
        <taxon>Amycolatopsis</taxon>
    </lineage>
</organism>
<feature type="domain" description="Excalibur calcium-binding" evidence="4">
    <location>
        <begin position="125"/>
        <end position="162"/>
    </location>
</feature>
<keyword evidence="2" id="KW-0472">Membrane</keyword>
<feature type="compositionally biased region" description="Basic and acidic residues" evidence="1">
    <location>
        <begin position="65"/>
        <end position="74"/>
    </location>
</feature>
<dbReference type="SMART" id="SM00894">
    <property type="entry name" value="Excalibur"/>
    <property type="match status" value="2"/>
</dbReference>
<feature type="region of interest" description="Disordered" evidence="1">
    <location>
        <begin position="63"/>
        <end position="128"/>
    </location>
</feature>
<keyword evidence="2" id="KW-1133">Transmembrane helix</keyword>
<name>A0A263D3W1_9PSEU</name>
<accession>A0A263D3W1</accession>
<keyword evidence="6" id="KW-1185">Reference proteome</keyword>
<dbReference type="InterPro" id="IPR008613">
    <property type="entry name" value="Excalibur_Ca-bd_domain"/>
</dbReference>